<dbReference type="InterPro" id="IPR001623">
    <property type="entry name" value="DnaJ_domain"/>
</dbReference>
<dbReference type="SUPFAM" id="SSF46565">
    <property type="entry name" value="Chaperone J-domain"/>
    <property type="match status" value="1"/>
</dbReference>
<evidence type="ECO:0000313" key="2">
    <source>
        <dbReference type="EMBL" id="AEF80194.1"/>
    </source>
</evidence>
<dbReference type="Proteomes" id="UP000009222">
    <property type="component" value="Chromosome"/>
</dbReference>
<dbReference type="PROSITE" id="PS50076">
    <property type="entry name" value="DNAJ_2"/>
    <property type="match status" value="1"/>
</dbReference>
<dbReference type="InParanoid" id="F5YDR5"/>
<proteinExistence type="predicted"/>
<reference evidence="2 3" key="2">
    <citation type="journal article" date="2011" name="ISME J.">
        <title>RNA-seq reveals cooperative metabolic interactions between two termite-gut spirochete species in co-culture.</title>
        <authorList>
            <person name="Rosenthal A.Z."/>
            <person name="Matson E.G."/>
            <person name="Eldar A."/>
            <person name="Leadbetter J.R."/>
        </authorList>
    </citation>
    <scope>NUCLEOTIDE SEQUENCE [LARGE SCALE GENOMIC DNA]</scope>
    <source>
        <strain evidence="3">ATCC BAA-888 / DSM 13862 / ZAS-9</strain>
    </source>
</reference>
<dbReference type="STRING" id="545695.TREAZ_2699"/>
<evidence type="ECO:0000313" key="3">
    <source>
        <dbReference type="Proteomes" id="UP000009222"/>
    </source>
</evidence>
<dbReference type="RefSeq" id="WP_015712834.1">
    <property type="nucleotide sequence ID" value="NC_015577.1"/>
</dbReference>
<keyword evidence="3" id="KW-1185">Reference proteome</keyword>
<feature type="domain" description="J" evidence="1">
    <location>
        <begin position="170"/>
        <end position="231"/>
    </location>
</feature>
<evidence type="ECO:0000259" key="1">
    <source>
        <dbReference type="PROSITE" id="PS50076"/>
    </source>
</evidence>
<accession>F5YDR5</accession>
<dbReference type="AlphaFoldDB" id="F5YDR5"/>
<sequence length="231" mass="25609">MGGVAGFIIGAVLGYFVHELLGQLHSDKAALGYYENPGRPGFYEGEPGLAAYCALAMLILEESLDKSGNGEAEIEQAVRLAKASFPLADFPLVEHFCRLAWSKRESLNPDLLAESLAARRKNREDLPELGTFLFRLASCEKAQTLAGEICSILDPHFKRRPGAKQPSSPDPWKILDLPPDTPLGEVKSHYRKLATQFHPDALQALDEEHRETAARAFMAIKEAYKEIAERY</sequence>
<gene>
    <name evidence="2" type="ordered locus">TREAZ_2699</name>
</gene>
<protein>
    <submittedName>
        <fullName evidence="2">DnaJ domain protein</fullName>
    </submittedName>
</protein>
<dbReference type="CDD" id="cd06257">
    <property type="entry name" value="DnaJ"/>
    <property type="match status" value="1"/>
</dbReference>
<reference evidence="3" key="1">
    <citation type="submission" date="2009-12" db="EMBL/GenBank/DDBJ databases">
        <title>Complete sequence of Treponema azotonutricium strain ZAS-9.</title>
        <authorList>
            <person name="Tetu S.G."/>
            <person name="Matson E."/>
            <person name="Ren Q."/>
            <person name="Seshadri R."/>
            <person name="Elbourne L."/>
            <person name="Hassan K.A."/>
            <person name="Durkin A."/>
            <person name="Radune D."/>
            <person name="Mohamoud Y."/>
            <person name="Shay R."/>
            <person name="Jin S."/>
            <person name="Zhang X."/>
            <person name="Lucey K."/>
            <person name="Ballor N.R."/>
            <person name="Ottesen E."/>
            <person name="Rosenthal R."/>
            <person name="Allen A."/>
            <person name="Leadbetter J.R."/>
            <person name="Paulsen I.T."/>
        </authorList>
    </citation>
    <scope>NUCLEOTIDE SEQUENCE [LARGE SCALE GENOMIC DNA]</scope>
    <source>
        <strain evidence="3">ATCC BAA-888 / DSM 13862 / ZAS-9</strain>
    </source>
</reference>
<dbReference type="PRINTS" id="PR00625">
    <property type="entry name" value="JDOMAIN"/>
</dbReference>
<dbReference type="OrthoDB" id="371399at2"/>
<dbReference type="Pfam" id="PF00226">
    <property type="entry name" value="DnaJ"/>
    <property type="match status" value="1"/>
</dbReference>
<dbReference type="HOGENOM" id="CLU_1199360_0_0_12"/>
<dbReference type="EMBL" id="CP001841">
    <property type="protein sequence ID" value="AEF80194.1"/>
    <property type="molecule type" value="Genomic_DNA"/>
</dbReference>
<dbReference type="SMART" id="SM00271">
    <property type="entry name" value="DnaJ"/>
    <property type="match status" value="1"/>
</dbReference>
<organism evidence="2 3">
    <name type="scientific">Leadbettera azotonutricia (strain ATCC BAA-888 / DSM 13862 / ZAS-9)</name>
    <name type="common">Treponema azotonutricium</name>
    <dbReference type="NCBI Taxonomy" id="545695"/>
    <lineage>
        <taxon>Bacteria</taxon>
        <taxon>Pseudomonadati</taxon>
        <taxon>Spirochaetota</taxon>
        <taxon>Spirochaetia</taxon>
        <taxon>Spirochaetales</taxon>
        <taxon>Breznakiellaceae</taxon>
        <taxon>Leadbettera</taxon>
    </lineage>
</organism>
<dbReference type="InterPro" id="IPR036869">
    <property type="entry name" value="J_dom_sf"/>
</dbReference>
<name>F5YDR5_LEAAZ</name>
<dbReference type="KEGG" id="taz:TREAZ_2699"/>
<dbReference type="Gene3D" id="1.10.287.110">
    <property type="entry name" value="DnaJ domain"/>
    <property type="match status" value="1"/>
</dbReference>